<sequence length="47" mass="5714">MLIMTNWGLVFIHSQHLCVIIKIVFCVIGRNYYVSTESKDWFSFFYY</sequence>
<proteinExistence type="predicted"/>
<keyword evidence="1" id="KW-0812">Transmembrane</keyword>
<dbReference type="AlphaFoldDB" id="A0A183KX66"/>
<keyword evidence="1" id="KW-1133">Transmembrane helix</keyword>
<reference evidence="2 3" key="2">
    <citation type="submission" date="2018-11" db="EMBL/GenBank/DDBJ databases">
        <authorList>
            <consortium name="Pathogen Informatics"/>
        </authorList>
    </citation>
    <scope>NUCLEOTIDE SEQUENCE [LARGE SCALE GENOMIC DNA]</scope>
    <source>
        <strain evidence="2">Dakar</strain>
        <strain evidence="3">Dakar, Senegal</strain>
    </source>
</reference>
<evidence type="ECO:0000313" key="2">
    <source>
        <dbReference type="EMBL" id="VDP69810.1"/>
    </source>
</evidence>
<evidence type="ECO:0000313" key="4">
    <source>
        <dbReference type="WBParaSite" id="SCUD_0001966301-mRNA-1"/>
    </source>
</evidence>
<keyword evidence="1" id="KW-0472">Membrane</keyword>
<dbReference type="Proteomes" id="UP000279833">
    <property type="component" value="Unassembled WGS sequence"/>
</dbReference>
<feature type="transmembrane region" description="Helical" evidence="1">
    <location>
        <begin position="6"/>
        <end position="29"/>
    </location>
</feature>
<evidence type="ECO:0000313" key="3">
    <source>
        <dbReference type="Proteomes" id="UP000279833"/>
    </source>
</evidence>
<gene>
    <name evidence="2" type="ORF">SCUD_LOCUS19659</name>
</gene>
<dbReference type="EMBL" id="UZAK01042884">
    <property type="protein sequence ID" value="VDP69810.1"/>
    <property type="molecule type" value="Genomic_DNA"/>
</dbReference>
<evidence type="ECO:0000256" key="1">
    <source>
        <dbReference type="SAM" id="Phobius"/>
    </source>
</evidence>
<name>A0A183KX66_9TREM</name>
<keyword evidence="3" id="KW-1185">Reference proteome</keyword>
<dbReference type="WBParaSite" id="SCUD_0001966301-mRNA-1">
    <property type="protein sequence ID" value="SCUD_0001966301-mRNA-1"/>
    <property type="gene ID" value="SCUD_0001966301"/>
</dbReference>
<organism evidence="4">
    <name type="scientific">Schistosoma curassoni</name>
    <dbReference type="NCBI Taxonomy" id="6186"/>
    <lineage>
        <taxon>Eukaryota</taxon>
        <taxon>Metazoa</taxon>
        <taxon>Spiralia</taxon>
        <taxon>Lophotrochozoa</taxon>
        <taxon>Platyhelminthes</taxon>
        <taxon>Trematoda</taxon>
        <taxon>Digenea</taxon>
        <taxon>Strigeidida</taxon>
        <taxon>Schistosomatoidea</taxon>
        <taxon>Schistosomatidae</taxon>
        <taxon>Schistosoma</taxon>
    </lineage>
</organism>
<accession>A0A183KX66</accession>
<protein>
    <submittedName>
        <fullName evidence="2 4">Uncharacterized protein</fullName>
    </submittedName>
</protein>
<reference evidence="4" key="1">
    <citation type="submission" date="2016-06" db="UniProtKB">
        <authorList>
            <consortium name="WormBaseParasite"/>
        </authorList>
    </citation>
    <scope>IDENTIFICATION</scope>
</reference>